<evidence type="ECO:0000256" key="1">
    <source>
        <dbReference type="ARBA" id="ARBA00004141"/>
    </source>
</evidence>
<dbReference type="PANTHER" id="PTHR11537">
    <property type="entry name" value="VOLTAGE-GATED POTASSIUM CHANNEL"/>
    <property type="match status" value="1"/>
</dbReference>
<name>A0A7R8CQ00_LEPSM</name>
<dbReference type="InterPro" id="IPR028325">
    <property type="entry name" value="VG_K_chnl"/>
</dbReference>
<sequence length="275" mass="31945">MTESDFGHMDLLISPTNTCELDDETRRVIGDSRETVLIDVGGMIFKVRKKKIFAALPNSRLSRLIRAENMYRIGGLHLTVEICATVFKKDLNFWGIDELYLEPCCALKYYPEMENCVKELRNSLALREKEINRIKDENFGNHYIGKVRSYLWNVMEYPESSLAARQQRVSTRVKEIDDSELRYWARDQTPATSTTQRICTNVTTHSHDVDSPHNTLQDNNLTHVSETITSSVEYSCMDENQEYLQELTLRRSTKNWNSKKIYDIESGSNVIPKTW</sequence>
<keyword evidence="6" id="KW-0472">Membrane</keyword>
<comment type="subcellular location">
    <subcellularLocation>
        <location evidence="1">Membrane</location>
        <topology evidence="1">Multi-pass membrane protein</topology>
    </subcellularLocation>
</comment>
<dbReference type="GO" id="GO:0005251">
    <property type="term" value="F:delayed rectifier potassium channel activity"/>
    <property type="evidence" value="ECO:0007669"/>
    <property type="project" value="TreeGrafter"/>
</dbReference>
<accession>A0A7R8CQ00</accession>
<evidence type="ECO:0000256" key="6">
    <source>
        <dbReference type="ARBA" id="ARBA00023136"/>
    </source>
</evidence>
<dbReference type="AlphaFoldDB" id="A0A7R8CQ00"/>
<dbReference type="OrthoDB" id="296522at2759"/>
<dbReference type="SUPFAM" id="SSF54695">
    <property type="entry name" value="POZ domain"/>
    <property type="match status" value="1"/>
</dbReference>
<keyword evidence="7" id="KW-0407">Ion channel</keyword>
<dbReference type="EMBL" id="HG994582">
    <property type="protein sequence ID" value="CAF2890413.1"/>
    <property type="molecule type" value="Genomic_DNA"/>
</dbReference>
<dbReference type="PRINTS" id="PR01498">
    <property type="entry name" value="SHAWCHANNEL"/>
</dbReference>
<keyword evidence="4" id="KW-1133">Transmembrane helix</keyword>
<evidence type="ECO:0000313" key="9">
    <source>
        <dbReference type="Proteomes" id="UP000675881"/>
    </source>
</evidence>
<evidence type="ECO:0000256" key="7">
    <source>
        <dbReference type="ARBA" id="ARBA00023303"/>
    </source>
</evidence>
<evidence type="ECO:0000256" key="4">
    <source>
        <dbReference type="ARBA" id="ARBA00022989"/>
    </source>
</evidence>
<keyword evidence="2" id="KW-0813">Transport</keyword>
<keyword evidence="3" id="KW-0812">Transmembrane</keyword>
<protein>
    <submittedName>
        <fullName evidence="8">KCNB1</fullName>
    </submittedName>
</protein>
<evidence type="ECO:0000256" key="3">
    <source>
        <dbReference type="ARBA" id="ARBA00022692"/>
    </source>
</evidence>
<evidence type="ECO:0000256" key="2">
    <source>
        <dbReference type="ARBA" id="ARBA00022448"/>
    </source>
</evidence>
<gene>
    <name evidence="8" type="ORF">LSAA_7489</name>
</gene>
<dbReference type="InterPro" id="IPR003974">
    <property type="entry name" value="K_chnl_volt-dep_Kv3"/>
</dbReference>
<dbReference type="Proteomes" id="UP000675881">
    <property type="component" value="Chromosome 3"/>
</dbReference>
<dbReference type="PANTHER" id="PTHR11537:SF254">
    <property type="entry name" value="POTASSIUM VOLTAGE-GATED CHANNEL PROTEIN SHAB"/>
    <property type="match status" value="1"/>
</dbReference>
<keyword evidence="9" id="KW-1185">Reference proteome</keyword>
<dbReference type="InterPro" id="IPR011333">
    <property type="entry name" value="SKP1/BTB/POZ_sf"/>
</dbReference>
<dbReference type="Gene3D" id="3.30.710.10">
    <property type="entry name" value="Potassium Channel Kv1.1, Chain A"/>
    <property type="match status" value="1"/>
</dbReference>
<evidence type="ECO:0000256" key="5">
    <source>
        <dbReference type="ARBA" id="ARBA00023065"/>
    </source>
</evidence>
<proteinExistence type="predicted"/>
<keyword evidence="5" id="KW-0406">Ion transport</keyword>
<dbReference type="GO" id="GO:0001508">
    <property type="term" value="P:action potential"/>
    <property type="evidence" value="ECO:0007669"/>
    <property type="project" value="TreeGrafter"/>
</dbReference>
<evidence type="ECO:0000313" key="8">
    <source>
        <dbReference type="EMBL" id="CAF2890413.1"/>
    </source>
</evidence>
<reference evidence="8" key="1">
    <citation type="submission" date="2021-02" db="EMBL/GenBank/DDBJ databases">
        <authorList>
            <person name="Bekaert M."/>
        </authorList>
    </citation>
    <scope>NUCLEOTIDE SEQUENCE</scope>
    <source>
        <strain evidence="8">IoA-00</strain>
    </source>
</reference>
<dbReference type="GO" id="GO:0008076">
    <property type="term" value="C:voltage-gated potassium channel complex"/>
    <property type="evidence" value="ECO:0007669"/>
    <property type="project" value="InterPro"/>
</dbReference>
<organism evidence="8 9">
    <name type="scientific">Lepeophtheirus salmonis</name>
    <name type="common">Salmon louse</name>
    <name type="synonym">Caligus salmonis</name>
    <dbReference type="NCBI Taxonomy" id="72036"/>
    <lineage>
        <taxon>Eukaryota</taxon>
        <taxon>Metazoa</taxon>
        <taxon>Ecdysozoa</taxon>
        <taxon>Arthropoda</taxon>
        <taxon>Crustacea</taxon>
        <taxon>Multicrustacea</taxon>
        <taxon>Hexanauplia</taxon>
        <taxon>Copepoda</taxon>
        <taxon>Siphonostomatoida</taxon>
        <taxon>Caligidae</taxon>
        <taxon>Lepeophtheirus</taxon>
    </lineage>
</organism>